<dbReference type="OrthoDB" id="4662583at2759"/>
<evidence type="ECO:0000256" key="4">
    <source>
        <dbReference type="RuleBase" id="RU369119"/>
    </source>
</evidence>
<gene>
    <name evidence="5" type="ORF">EYC80_000666</name>
</gene>
<evidence type="ECO:0000313" key="6">
    <source>
        <dbReference type="Proteomes" id="UP000326757"/>
    </source>
</evidence>
<dbReference type="Proteomes" id="UP000326757">
    <property type="component" value="Unassembled WGS sequence"/>
</dbReference>
<evidence type="ECO:0000256" key="3">
    <source>
        <dbReference type="ARBA" id="ARBA00023004"/>
    </source>
</evidence>
<keyword evidence="4" id="KW-0223">Dioxygenase</keyword>
<keyword evidence="2 4" id="KW-0479">Metal-binding</keyword>
<dbReference type="GO" id="GO:0020037">
    <property type="term" value="F:heme binding"/>
    <property type="evidence" value="ECO:0007669"/>
    <property type="project" value="UniProtKB-UniRule"/>
</dbReference>
<keyword evidence="3 4" id="KW-0408">Iron</keyword>
<dbReference type="AlphaFoldDB" id="A0A5N6KBJ7"/>
<dbReference type="PANTHER" id="PTHR28657">
    <property type="entry name" value="INDOLEAMINE 2,3-DIOXYGENASE"/>
    <property type="match status" value="1"/>
</dbReference>
<comment type="caution">
    <text evidence="5">The sequence shown here is derived from an EMBL/GenBank/DDBJ whole genome shotgun (WGS) entry which is preliminary data.</text>
</comment>
<accession>A0A5N6KBJ7</accession>
<dbReference type="PANTHER" id="PTHR28657:SF11">
    <property type="entry name" value="INDOLEAMINE 2,3-DIOXYGENASE"/>
    <property type="match status" value="1"/>
</dbReference>
<evidence type="ECO:0000256" key="2">
    <source>
        <dbReference type="ARBA" id="ARBA00022723"/>
    </source>
</evidence>
<keyword evidence="6" id="KW-1185">Reference proteome</keyword>
<evidence type="ECO:0000313" key="5">
    <source>
        <dbReference type="EMBL" id="KAB8300501.1"/>
    </source>
</evidence>
<dbReference type="EC" id="1.13.11.52" evidence="4"/>
<reference evidence="5 6" key="1">
    <citation type="submission" date="2019-06" db="EMBL/GenBank/DDBJ databases">
        <title>Genome Sequence of the Brown Rot Fungal Pathogen Monilinia laxa.</title>
        <authorList>
            <person name="De Miccolis Angelini R.M."/>
            <person name="Landi L."/>
            <person name="Abate D."/>
            <person name="Pollastro S."/>
            <person name="Romanazzi G."/>
            <person name="Faretra F."/>
        </authorList>
    </citation>
    <scope>NUCLEOTIDE SEQUENCE [LARGE SCALE GENOMIC DNA]</scope>
    <source>
        <strain evidence="5 6">Mlax316</strain>
    </source>
</reference>
<comment type="function">
    <text evidence="4">Produces N-formyl-kynurenine through the oxidation of tryptophan.</text>
</comment>
<name>A0A5N6KBJ7_MONLA</name>
<dbReference type="GO" id="GO:0046872">
    <property type="term" value="F:metal ion binding"/>
    <property type="evidence" value="ECO:0007669"/>
    <property type="project" value="UniProtKB-UniRule"/>
</dbReference>
<comment type="similarity">
    <text evidence="1 4">Belongs to the indoleamine 2,3-dioxygenase family.</text>
</comment>
<dbReference type="GO" id="GO:0034354">
    <property type="term" value="P:'de novo' NAD+ biosynthetic process from L-tryptophan"/>
    <property type="evidence" value="ECO:0007669"/>
    <property type="project" value="TreeGrafter"/>
</dbReference>
<protein>
    <recommendedName>
        <fullName evidence="4">Indoleamine 2,3-dioxygenase</fullName>
        <ecNumber evidence="4">1.13.11.52</ecNumber>
    </recommendedName>
</protein>
<organism evidence="5 6">
    <name type="scientific">Monilinia laxa</name>
    <name type="common">Brown rot fungus</name>
    <name type="synonym">Sclerotinia laxa</name>
    <dbReference type="NCBI Taxonomy" id="61186"/>
    <lineage>
        <taxon>Eukaryota</taxon>
        <taxon>Fungi</taxon>
        <taxon>Dikarya</taxon>
        <taxon>Ascomycota</taxon>
        <taxon>Pezizomycotina</taxon>
        <taxon>Leotiomycetes</taxon>
        <taxon>Helotiales</taxon>
        <taxon>Sclerotiniaceae</taxon>
        <taxon>Monilinia</taxon>
    </lineage>
</organism>
<dbReference type="Gene3D" id="1.20.58.480">
    <property type="match status" value="1"/>
</dbReference>
<dbReference type="EMBL" id="VIGI01000005">
    <property type="protein sequence ID" value="KAB8300501.1"/>
    <property type="molecule type" value="Genomic_DNA"/>
</dbReference>
<dbReference type="GO" id="GO:0005737">
    <property type="term" value="C:cytoplasm"/>
    <property type="evidence" value="ECO:0007669"/>
    <property type="project" value="TreeGrafter"/>
</dbReference>
<keyword evidence="4" id="KW-0560">Oxidoreductase</keyword>
<evidence type="ECO:0000256" key="1">
    <source>
        <dbReference type="ARBA" id="ARBA00007119"/>
    </source>
</evidence>
<dbReference type="InterPro" id="IPR000898">
    <property type="entry name" value="Indolamine_dOase"/>
</dbReference>
<dbReference type="GO" id="GO:0019441">
    <property type="term" value="P:L-tryptophan catabolic process to kynurenine"/>
    <property type="evidence" value="ECO:0007669"/>
    <property type="project" value="UniProtKB-UniRule"/>
</dbReference>
<keyword evidence="4" id="KW-0349">Heme</keyword>
<dbReference type="GO" id="GO:0033754">
    <property type="term" value="F:indoleamine 2,3-dioxygenase activity"/>
    <property type="evidence" value="ECO:0007669"/>
    <property type="project" value="UniProtKB-EC"/>
</dbReference>
<proteinExistence type="inferred from homology"/>
<comment type="catalytic activity">
    <reaction evidence="4">
        <text>L-tryptophan + O2 = N-formyl-L-kynurenine</text>
        <dbReference type="Rhea" id="RHEA:24536"/>
        <dbReference type="ChEBI" id="CHEBI:15379"/>
        <dbReference type="ChEBI" id="CHEBI:57912"/>
        <dbReference type="ChEBI" id="CHEBI:58629"/>
    </reaction>
</comment>
<dbReference type="InterPro" id="IPR037217">
    <property type="entry name" value="Trp/Indoleamine_2_3_dOase-like"/>
</dbReference>
<dbReference type="SUPFAM" id="SSF140959">
    <property type="entry name" value="Indolic compounds 2,3-dioxygenase-like"/>
    <property type="match status" value="1"/>
</dbReference>
<sequence>MSDVIQSSEEVFFRMFYDLEVAALPIYHSMILSIHSYPTSRTTTLHHLRTLTTQLRPLLQIFYTNLTPHHISPTIWLSYIQGFQGWGVGKHDPQTGAYTKYDGLSGNHVLVFQALDAFLGMDRYLTDENTRRCMPVRQRELCEALRRWSFVGRAKREGEADIVGEVEGVVRLLKVFRAAHRARVMGYLREPAPERLLMTAGKSVLGDGGVDEGGIGLDEALKPLDEMLVGRLTETGRVLVEIHSYSILTYSNPNP</sequence>